<evidence type="ECO:0000256" key="1">
    <source>
        <dbReference type="SAM" id="SignalP"/>
    </source>
</evidence>
<gene>
    <name evidence="3" type="ORF">FGK64_02695</name>
</gene>
<feature type="domain" description="SCP" evidence="2">
    <location>
        <begin position="20"/>
        <end position="123"/>
    </location>
</feature>
<dbReference type="PANTHER" id="PTHR31157:SF1">
    <property type="entry name" value="SCP DOMAIN-CONTAINING PROTEIN"/>
    <property type="match status" value="1"/>
</dbReference>
<keyword evidence="4" id="KW-1185">Reference proteome</keyword>
<feature type="signal peptide" evidence="1">
    <location>
        <begin position="1"/>
        <end position="17"/>
    </location>
</feature>
<dbReference type="Gene3D" id="3.40.33.10">
    <property type="entry name" value="CAP"/>
    <property type="match status" value="1"/>
</dbReference>
<dbReference type="InterPro" id="IPR014044">
    <property type="entry name" value="CAP_dom"/>
</dbReference>
<dbReference type="PANTHER" id="PTHR31157">
    <property type="entry name" value="SCP DOMAIN-CONTAINING PROTEIN"/>
    <property type="match status" value="1"/>
</dbReference>
<name>A0ABY2XFA3_9RHOB</name>
<dbReference type="CDD" id="cd05379">
    <property type="entry name" value="CAP_bacterial"/>
    <property type="match status" value="1"/>
</dbReference>
<dbReference type="Proteomes" id="UP001191082">
    <property type="component" value="Unassembled WGS sequence"/>
</dbReference>
<dbReference type="SUPFAM" id="SSF55797">
    <property type="entry name" value="PR-1-like"/>
    <property type="match status" value="1"/>
</dbReference>
<evidence type="ECO:0000259" key="2">
    <source>
        <dbReference type="Pfam" id="PF00188"/>
    </source>
</evidence>
<dbReference type="EMBL" id="VCPC01000001">
    <property type="protein sequence ID" value="TMV15697.1"/>
    <property type="molecule type" value="Genomic_DNA"/>
</dbReference>
<dbReference type="InterPro" id="IPR035940">
    <property type="entry name" value="CAP_sf"/>
</dbReference>
<reference evidence="3 4" key="1">
    <citation type="submission" date="2019-05" db="EMBL/GenBank/DDBJ databases">
        <title>Marivita sp. nov. isolated from sea sediment.</title>
        <authorList>
            <person name="Kim W."/>
        </authorList>
    </citation>
    <scope>NUCLEOTIDE SEQUENCE [LARGE SCALE GENOMIC DNA]</scope>
    <source>
        <strain evidence="3 4">CAU 1492</strain>
    </source>
</reference>
<keyword evidence="1" id="KW-0732">Signal</keyword>
<comment type="caution">
    <text evidence="3">The sequence shown here is derived from an EMBL/GenBank/DDBJ whole genome shotgun (WGS) entry which is preliminary data.</text>
</comment>
<proteinExistence type="predicted"/>
<evidence type="ECO:0000313" key="4">
    <source>
        <dbReference type="Proteomes" id="UP001191082"/>
    </source>
</evidence>
<protein>
    <submittedName>
        <fullName evidence="3">CAP domain-containing protein</fullName>
    </submittedName>
</protein>
<evidence type="ECO:0000313" key="3">
    <source>
        <dbReference type="EMBL" id="TMV15697.1"/>
    </source>
</evidence>
<feature type="chain" id="PRO_5046957514" evidence="1">
    <location>
        <begin position="18"/>
        <end position="134"/>
    </location>
</feature>
<sequence length="134" mass="14671">MRLLSLLLVFWASTVQAQQLNILRAEQGLPGLMHNETLDRAAQAHANDMADRGYFNHRSPEGAGPGDRATAAGYPWCLIAENIAKGQTSQTEVMQAWANSPPHRTNMLRPGIREYGLARAPGDIWVLVFGATTC</sequence>
<organism evidence="3 4">
    <name type="scientific">Arenibacterium halophilum</name>
    <dbReference type="NCBI Taxonomy" id="2583821"/>
    <lineage>
        <taxon>Bacteria</taxon>
        <taxon>Pseudomonadati</taxon>
        <taxon>Pseudomonadota</taxon>
        <taxon>Alphaproteobacteria</taxon>
        <taxon>Rhodobacterales</taxon>
        <taxon>Paracoccaceae</taxon>
        <taxon>Arenibacterium</taxon>
    </lineage>
</organism>
<accession>A0ABY2XFA3</accession>
<dbReference type="Pfam" id="PF00188">
    <property type="entry name" value="CAP"/>
    <property type="match status" value="1"/>
</dbReference>